<dbReference type="InterPro" id="IPR000182">
    <property type="entry name" value="GNAT_dom"/>
</dbReference>
<protein>
    <recommendedName>
        <fullName evidence="1">N-acetyltransferase domain-containing protein</fullName>
    </recommendedName>
</protein>
<dbReference type="Gene3D" id="3.40.630.30">
    <property type="match status" value="1"/>
</dbReference>
<name>A0A917YZR2_9ALTE</name>
<dbReference type="GO" id="GO:0016747">
    <property type="term" value="F:acyltransferase activity, transferring groups other than amino-acyl groups"/>
    <property type="evidence" value="ECO:0007669"/>
    <property type="project" value="InterPro"/>
</dbReference>
<sequence>MNTEHVPKIDYLANRKEFIPLLSDWLIEEWKEWYGITGPGDAESDLRSAARLETLPIGLVATFDETLVGYINLKHEPIEGYRDFGPWAGAVLVHPAARGRGIGTLLVQHLEDVARNLGYTSVYSGNRTHTGIMKRNNWLHAGSSLHNQELIYVYHKAL</sequence>
<dbReference type="PROSITE" id="PS51186">
    <property type="entry name" value="GNAT"/>
    <property type="match status" value="1"/>
</dbReference>
<dbReference type="AlphaFoldDB" id="A0A917YZR2"/>
<dbReference type="InterPro" id="IPR016181">
    <property type="entry name" value="Acyl_CoA_acyltransferase"/>
</dbReference>
<dbReference type="Pfam" id="PF00583">
    <property type="entry name" value="Acetyltransf_1"/>
    <property type="match status" value="1"/>
</dbReference>
<reference evidence="2" key="1">
    <citation type="journal article" date="2014" name="Int. J. Syst. Evol. Microbiol.">
        <title>Complete genome sequence of Corynebacterium casei LMG S-19264T (=DSM 44701T), isolated from a smear-ripened cheese.</title>
        <authorList>
            <consortium name="US DOE Joint Genome Institute (JGI-PGF)"/>
            <person name="Walter F."/>
            <person name="Albersmeier A."/>
            <person name="Kalinowski J."/>
            <person name="Ruckert C."/>
        </authorList>
    </citation>
    <scope>NUCLEOTIDE SEQUENCE</scope>
    <source>
        <strain evidence="2">CGMCC 1.7086</strain>
    </source>
</reference>
<organism evidence="2 3">
    <name type="scientific">Bowmanella pacifica</name>
    <dbReference type="NCBI Taxonomy" id="502051"/>
    <lineage>
        <taxon>Bacteria</taxon>
        <taxon>Pseudomonadati</taxon>
        <taxon>Pseudomonadota</taxon>
        <taxon>Gammaproteobacteria</taxon>
        <taxon>Alteromonadales</taxon>
        <taxon>Alteromonadaceae</taxon>
        <taxon>Bowmanella</taxon>
    </lineage>
</organism>
<gene>
    <name evidence="2" type="ORF">GCM10010982_25170</name>
</gene>
<keyword evidence="3" id="KW-1185">Reference proteome</keyword>
<dbReference type="Proteomes" id="UP000606935">
    <property type="component" value="Unassembled WGS sequence"/>
</dbReference>
<dbReference type="CDD" id="cd04301">
    <property type="entry name" value="NAT_SF"/>
    <property type="match status" value="1"/>
</dbReference>
<evidence type="ECO:0000313" key="3">
    <source>
        <dbReference type="Proteomes" id="UP000606935"/>
    </source>
</evidence>
<dbReference type="RefSeq" id="WP_188695534.1">
    <property type="nucleotide sequence ID" value="NZ_BMLS01000003.1"/>
</dbReference>
<dbReference type="SUPFAM" id="SSF55729">
    <property type="entry name" value="Acyl-CoA N-acyltransferases (Nat)"/>
    <property type="match status" value="1"/>
</dbReference>
<proteinExistence type="predicted"/>
<dbReference type="EMBL" id="BMLS01000003">
    <property type="protein sequence ID" value="GGO70799.1"/>
    <property type="molecule type" value="Genomic_DNA"/>
</dbReference>
<reference evidence="2" key="2">
    <citation type="submission" date="2020-09" db="EMBL/GenBank/DDBJ databases">
        <authorList>
            <person name="Sun Q."/>
            <person name="Zhou Y."/>
        </authorList>
    </citation>
    <scope>NUCLEOTIDE SEQUENCE</scope>
    <source>
        <strain evidence="2">CGMCC 1.7086</strain>
    </source>
</reference>
<evidence type="ECO:0000259" key="1">
    <source>
        <dbReference type="PROSITE" id="PS51186"/>
    </source>
</evidence>
<accession>A0A917YZR2</accession>
<evidence type="ECO:0000313" key="2">
    <source>
        <dbReference type="EMBL" id="GGO70799.1"/>
    </source>
</evidence>
<comment type="caution">
    <text evidence="2">The sequence shown here is derived from an EMBL/GenBank/DDBJ whole genome shotgun (WGS) entry which is preliminary data.</text>
</comment>
<feature type="domain" description="N-acetyltransferase" evidence="1">
    <location>
        <begin position="17"/>
        <end position="158"/>
    </location>
</feature>